<accession>A0AA88KW33</accession>
<dbReference type="EMBL" id="JAVRJZ010000020">
    <property type="protein sequence ID" value="KAK2705927.1"/>
    <property type="molecule type" value="Genomic_DNA"/>
</dbReference>
<feature type="transmembrane region" description="Helical" evidence="7">
    <location>
        <begin position="68"/>
        <end position="86"/>
    </location>
</feature>
<feature type="transmembrane region" description="Helical" evidence="7">
    <location>
        <begin position="132"/>
        <end position="152"/>
    </location>
</feature>
<keyword evidence="6 7" id="KW-0472">Membrane</keyword>
<evidence type="ECO:0000256" key="7">
    <source>
        <dbReference type="RuleBase" id="RU362018"/>
    </source>
</evidence>
<dbReference type="PANTHER" id="PTHR10590:SF4">
    <property type="entry name" value="SOLUTE CARRIER FAMILY 28 MEMBER 3"/>
    <property type="match status" value="1"/>
</dbReference>
<comment type="caution">
    <text evidence="11">The sequence shown here is derived from an EMBL/GenBank/DDBJ whole genome shotgun (WGS) entry which is preliminary data.</text>
</comment>
<keyword evidence="5 7" id="KW-1133">Transmembrane helix</keyword>
<keyword evidence="7" id="KW-0813">Transport</keyword>
<proteinExistence type="inferred from homology"/>
<dbReference type="InterPro" id="IPR011642">
    <property type="entry name" value="Gate_dom"/>
</dbReference>
<gene>
    <name evidence="11" type="ORF">QYM36_016070</name>
</gene>
<feature type="domain" description="Concentrative nucleoside transporter C-terminal" evidence="9">
    <location>
        <begin position="420"/>
        <end position="627"/>
    </location>
</feature>
<dbReference type="Pfam" id="PF01773">
    <property type="entry name" value="Nucleos_tra2_N"/>
    <property type="match status" value="1"/>
</dbReference>
<reference evidence="11" key="1">
    <citation type="submission" date="2023-07" db="EMBL/GenBank/DDBJ databases">
        <title>Chromosome-level genome assembly of Artemia franciscana.</title>
        <authorList>
            <person name="Jo E."/>
        </authorList>
    </citation>
    <scope>NUCLEOTIDE SEQUENCE</scope>
    <source>
        <tissue evidence="11">Whole body</tissue>
    </source>
</reference>
<evidence type="ECO:0000256" key="4">
    <source>
        <dbReference type="ARBA" id="ARBA00022692"/>
    </source>
</evidence>
<evidence type="ECO:0000256" key="1">
    <source>
        <dbReference type="ARBA" id="ARBA00004651"/>
    </source>
</evidence>
<dbReference type="Proteomes" id="UP001187531">
    <property type="component" value="Unassembled WGS sequence"/>
</dbReference>
<comment type="subcellular location">
    <subcellularLocation>
        <location evidence="1">Cell membrane</location>
        <topology evidence="1">Multi-pass membrane protein</topology>
    </subcellularLocation>
</comment>
<feature type="domain" description="Nucleoside transporter/FeoB GTPase Gate" evidence="10">
    <location>
        <begin position="317"/>
        <end position="414"/>
    </location>
</feature>
<dbReference type="Pfam" id="PF07670">
    <property type="entry name" value="Gate"/>
    <property type="match status" value="1"/>
</dbReference>
<feature type="transmembrane region" description="Helical" evidence="7">
    <location>
        <begin position="473"/>
        <end position="491"/>
    </location>
</feature>
<comment type="similarity">
    <text evidence="2 7">Belongs to the concentrative nucleoside transporter (CNT) (TC 2.A.41) family.</text>
</comment>
<feature type="transmembrane region" description="Helical" evidence="7">
    <location>
        <begin position="267"/>
        <end position="285"/>
    </location>
</feature>
<dbReference type="InterPro" id="IPR008276">
    <property type="entry name" value="C_nuclsd_transpt"/>
</dbReference>
<keyword evidence="3" id="KW-1003">Cell membrane</keyword>
<evidence type="ECO:0000256" key="5">
    <source>
        <dbReference type="ARBA" id="ARBA00022989"/>
    </source>
</evidence>
<feature type="transmembrane region" description="Helical" evidence="7">
    <location>
        <begin position="236"/>
        <end position="255"/>
    </location>
</feature>
<evidence type="ECO:0000256" key="2">
    <source>
        <dbReference type="ARBA" id="ARBA00009033"/>
    </source>
</evidence>
<evidence type="ECO:0000313" key="12">
    <source>
        <dbReference type="Proteomes" id="UP001187531"/>
    </source>
</evidence>
<feature type="transmembrane region" description="Helical" evidence="7">
    <location>
        <begin position="180"/>
        <end position="199"/>
    </location>
</feature>
<evidence type="ECO:0000259" key="8">
    <source>
        <dbReference type="Pfam" id="PF01773"/>
    </source>
</evidence>
<evidence type="ECO:0000259" key="10">
    <source>
        <dbReference type="Pfam" id="PF07670"/>
    </source>
</evidence>
<feature type="transmembrane region" description="Helical" evidence="7">
    <location>
        <begin position="314"/>
        <end position="336"/>
    </location>
</feature>
<dbReference type="AlphaFoldDB" id="A0AA88KW33"/>
<name>A0AA88KW33_ARTSF</name>
<keyword evidence="12" id="KW-1185">Reference proteome</keyword>
<evidence type="ECO:0000256" key="6">
    <source>
        <dbReference type="ARBA" id="ARBA00023136"/>
    </source>
</evidence>
<feature type="domain" description="Concentrative nucleoside transporter N-terminal" evidence="8">
    <location>
        <begin position="212"/>
        <end position="284"/>
    </location>
</feature>
<feature type="transmembrane region" description="Helical" evidence="7">
    <location>
        <begin position="348"/>
        <end position="370"/>
    </location>
</feature>
<dbReference type="InterPro" id="IPR018270">
    <property type="entry name" value="C_nuclsd_transpt_met_bac"/>
</dbReference>
<feature type="transmembrane region" description="Helical" evidence="7">
    <location>
        <begin position="205"/>
        <end position="224"/>
    </location>
</feature>
<evidence type="ECO:0000256" key="3">
    <source>
        <dbReference type="ARBA" id="ARBA00022475"/>
    </source>
</evidence>
<dbReference type="GO" id="GO:0005415">
    <property type="term" value="F:nucleoside:sodium symporter activity"/>
    <property type="evidence" value="ECO:0007669"/>
    <property type="project" value="TreeGrafter"/>
</dbReference>
<feature type="transmembrane region" description="Helical" evidence="7">
    <location>
        <begin position="419"/>
        <end position="439"/>
    </location>
</feature>
<dbReference type="GO" id="GO:0005886">
    <property type="term" value="C:plasma membrane"/>
    <property type="evidence" value="ECO:0007669"/>
    <property type="project" value="UniProtKB-SubCell"/>
</dbReference>
<dbReference type="Pfam" id="PF07662">
    <property type="entry name" value="Nucleos_tra2_C"/>
    <property type="match status" value="1"/>
</dbReference>
<feature type="transmembrane region" description="Helical" evidence="7">
    <location>
        <begin position="98"/>
        <end position="120"/>
    </location>
</feature>
<sequence>MNSSGVYENQALETSDLQLHRIEDKDDGLSVEVVDEDGTKVYPIRRKYCDKDSEDSSTTSLPNSSRTSLPSTGIGAGITFFYSLIGKFVYKHSTFFKYASLVISCGLYLTYFAGAIYYSIETNAPADFCNGVEFLYILTGVVTTGLVYFNVVKPLFGSAIYRIVFVPVNKIFNSVWRIRFVPLIFCLLIFGGIITLLIIDASEQYERLISVFGLCVFIFLGWIFSAHPGHVRWRHVIWGLLLQFVFAVVILRVDVGRDIFQCLGDKVSAFLSYTIAGSSFVYGWLASGQNLSVMIEPGITNYNITIVPDRLTDVFAFSILSVIFFFSFFINILYYFGVMQFVVIKLGWLLQISVGTTAAESMSASANIFLGQTEAPLLIKPYIGLMTKSELHAVMTGGFATIAGSVLAAYISFGIDASNLIAASVMAAPAALAFSKLFYPETEESKTKSDDIVLEKGKEANVLDAAAQGASNAVFLVMNIIANLIAFLAFVAFLNGIISWFAGLVGAPYITFEWLISKAFIPVAWLLGVHWSECEIVGQLIAIKSIVNEFAAFGRLAEFKKNGLISPRAEAIVTYALCGFANPGSIGAQIAALSSLSPSRASDLASIAFRAFIAGTTASFLNACIAGALTTAPGPDLPVENITSIFY</sequence>
<dbReference type="PANTHER" id="PTHR10590">
    <property type="entry name" value="SODIUM/NUCLEOSIDE COTRANSPORTER"/>
    <property type="match status" value="1"/>
</dbReference>
<keyword evidence="4 7" id="KW-0812">Transmembrane</keyword>
<dbReference type="NCBIfam" id="TIGR00804">
    <property type="entry name" value="nupC"/>
    <property type="match status" value="1"/>
</dbReference>
<evidence type="ECO:0000259" key="9">
    <source>
        <dbReference type="Pfam" id="PF07662"/>
    </source>
</evidence>
<dbReference type="InterPro" id="IPR011657">
    <property type="entry name" value="CNT_C_dom"/>
</dbReference>
<dbReference type="InterPro" id="IPR002668">
    <property type="entry name" value="CNT_N_dom"/>
</dbReference>
<organism evidence="11 12">
    <name type="scientific">Artemia franciscana</name>
    <name type="common">Brine shrimp</name>
    <name type="synonym">Artemia sanfranciscana</name>
    <dbReference type="NCBI Taxonomy" id="6661"/>
    <lineage>
        <taxon>Eukaryota</taxon>
        <taxon>Metazoa</taxon>
        <taxon>Ecdysozoa</taxon>
        <taxon>Arthropoda</taxon>
        <taxon>Crustacea</taxon>
        <taxon>Branchiopoda</taxon>
        <taxon>Anostraca</taxon>
        <taxon>Artemiidae</taxon>
        <taxon>Artemia</taxon>
    </lineage>
</organism>
<evidence type="ECO:0000313" key="11">
    <source>
        <dbReference type="EMBL" id="KAK2705927.1"/>
    </source>
</evidence>
<feature type="transmembrane region" description="Helical" evidence="7">
    <location>
        <begin position="391"/>
        <end position="413"/>
    </location>
</feature>
<dbReference type="EMBL" id="JAVRJZ010000020">
    <property type="protein sequence ID" value="KAK2705926.1"/>
    <property type="molecule type" value="Genomic_DNA"/>
</dbReference>
<protein>
    <recommendedName>
        <fullName evidence="7">Sodium/nucleoside cotransporter</fullName>
    </recommendedName>
</protein>